<dbReference type="EMBL" id="GGEC01011761">
    <property type="protein sequence ID" value="MBW92244.1"/>
    <property type="molecule type" value="Transcribed_RNA"/>
</dbReference>
<name>A0A2P2JFL6_RHIMU</name>
<sequence length="32" mass="3527">MNNLILILIQVSHLEILAYFCGYGPVGFAGFL</sequence>
<evidence type="ECO:0000313" key="1">
    <source>
        <dbReference type="EMBL" id="MBW92244.1"/>
    </source>
</evidence>
<proteinExistence type="predicted"/>
<reference evidence="1" key="1">
    <citation type="submission" date="2018-02" db="EMBL/GenBank/DDBJ databases">
        <title>Rhizophora mucronata_Transcriptome.</title>
        <authorList>
            <person name="Meera S.P."/>
            <person name="Sreeshan A."/>
            <person name="Augustine A."/>
        </authorList>
    </citation>
    <scope>NUCLEOTIDE SEQUENCE</scope>
    <source>
        <tissue evidence="1">Leaf</tissue>
    </source>
</reference>
<protein>
    <submittedName>
        <fullName evidence="1">Uncharacterized protein</fullName>
    </submittedName>
</protein>
<dbReference type="AlphaFoldDB" id="A0A2P2JFL6"/>
<accession>A0A2P2JFL6</accession>
<organism evidence="1">
    <name type="scientific">Rhizophora mucronata</name>
    <name type="common">Asiatic mangrove</name>
    <dbReference type="NCBI Taxonomy" id="61149"/>
    <lineage>
        <taxon>Eukaryota</taxon>
        <taxon>Viridiplantae</taxon>
        <taxon>Streptophyta</taxon>
        <taxon>Embryophyta</taxon>
        <taxon>Tracheophyta</taxon>
        <taxon>Spermatophyta</taxon>
        <taxon>Magnoliopsida</taxon>
        <taxon>eudicotyledons</taxon>
        <taxon>Gunneridae</taxon>
        <taxon>Pentapetalae</taxon>
        <taxon>rosids</taxon>
        <taxon>fabids</taxon>
        <taxon>Malpighiales</taxon>
        <taxon>Rhizophoraceae</taxon>
        <taxon>Rhizophora</taxon>
    </lineage>
</organism>